<dbReference type="GO" id="GO:0042597">
    <property type="term" value="C:periplasmic space"/>
    <property type="evidence" value="ECO:0007669"/>
    <property type="project" value="UniProtKB-SubCell"/>
</dbReference>
<feature type="signal peptide" evidence="9">
    <location>
        <begin position="1"/>
        <end position="27"/>
    </location>
</feature>
<dbReference type="Proteomes" id="UP001217500">
    <property type="component" value="Chromosome"/>
</dbReference>
<sequence length="390" mass="41907">MMSLKSAIRRVAGASLMSMMTATAGLADVLPVEEMPSVQTLPKQYPANWLLLHDLNFFSLIDGKVVVVDVTADNRNYKGAIGAAQFASVIRSAERQEIYVAETFYSRGTRGTRTDVVTIYDTATLSTVGEIVLPDAKRALTVTQKGNLRLTQNQRYLLVFNFTPAASVTIIDLETRAITSEVDVPGCMLTYPMGKQGFASLCGDGTMISFQVDDAGQAHRGASTEAFNNLDDDPLFMKSVNLNGIEYFPSFKGRLQAVDLKGEAPVIGKSLSLIPAADKGWRPGGWQIIAGNGSTVWLLVHPDGVNGSHKNGGSEVWSFDVTSGKRLSRVTLKNWGVSIEVAGAKAEWLAVGTASGDLDVYNSATGAFERTIGGRMTANPMVMHNVTGSR</sequence>
<keyword evidence="8" id="KW-1015">Disulfide bond</keyword>
<keyword evidence="4 9" id="KW-0732">Signal</keyword>
<feature type="disulfide bond" evidence="8">
    <location>
        <begin position="187"/>
        <end position="202"/>
    </location>
</feature>
<evidence type="ECO:0000313" key="11">
    <source>
        <dbReference type="Proteomes" id="UP001217500"/>
    </source>
</evidence>
<dbReference type="AlphaFoldDB" id="A0AAF0BLG3"/>
<comment type="similarity">
    <text evidence="2">Belongs to the aromatic amine dehydrogenase heavy chain family.</text>
</comment>
<keyword evidence="6" id="KW-0249">Electron transport</keyword>
<gene>
    <name evidence="10" type="ORF">PH603_12710</name>
</gene>
<accession>A0AAF0BLG3</accession>
<dbReference type="RefSeq" id="WP_289502912.1">
    <property type="nucleotide sequence ID" value="NZ_CP116805.1"/>
</dbReference>
<keyword evidence="7" id="KW-0560">Oxidoreductase</keyword>
<evidence type="ECO:0000256" key="5">
    <source>
        <dbReference type="ARBA" id="ARBA00022764"/>
    </source>
</evidence>
<reference evidence="10" key="1">
    <citation type="submission" date="2023-01" db="EMBL/GenBank/DDBJ databases">
        <title>The genome sequence of Kordiimonadaceae bacterium 6D33.</title>
        <authorList>
            <person name="Liu Y."/>
        </authorList>
    </citation>
    <scope>NUCLEOTIDE SEQUENCE</scope>
    <source>
        <strain evidence="10">6D33</strain>
    </source>
</reference>
<feature type="chain" id="PRO_5042111683" evidence="9">
    <location>
        <begin position="28"/>
        <end position="390"/>
    </location>
</feature>
<dbReference type="SUPFAM" id="SSF50969">
    <property type="entry name" value="YVTN repeat-like/Quinoprotein amine dehydrogenase"/>
    <property type="match status" value="1"/>
</dbReference>
<dbReference type="InterPro" id="IPR011044">
    <property type="entry name" value="Quino_amine_DH_bsu"/>
</dbReference>
<dbReference type="GO" id="GO:0030058">
    <property type="term" value="F:aliphatic amine dehydrogenase activity"/>
    <property type="evidence" value="ECO:0007669"/>
    <property type="project" value="InterPro"/>
</dbReference>
<evidence type="ECO:0000256" key="3">
    <source>
        <dbReference type="ARBA" id="ARBA00022448"/>
    </source>
</evidence>
<evidence type="ECO:0000256" key="2">
    <source>
        <dbReference type="ARBA" id="ARBA00010548"/>
    </source>
</evidence>
<comment type="subcellular location">
    <subcellularLocation>
        <location evidence="1">Periplasm</location>
    </subcellularLocation>
</comment>
<protein>
    <submittedName>
        <fullName evidence="10">Amine dehydrogenase large subunit</fullName>
    </submittedName>
</protein>
<dbReference type="EMBL" id="CP116805">
    <property type="protein sequence ID" value="WCL53400.1"/>
    <property type="molecule type" value="Genomic_DNA"/>
</dbReference>
<keyword evidence="5" id="KW-0574">Periplasm</keyword>
<evidence type="ECO:0000256" key="8">
    <source>
        <dbReference type="PIRSR" id="PIRSR609451-50"/>
    </source>
</evidence>
<dbReference type="KEGG" id="gso:PH603_12710"/>
<dbReference type="Gene3D" id="2.130.10.10">
    <property type="entry name" value="YVTN repeat-like/Quinoprotein amine dehydrogenase"/>
    <property type="match status" value="1"/>
</dbReference>
<evidence type="ECO:0000256" key="9">
    <source>
        <dbReference type="SAM" id="SignalP"/>
    </source>
</evidence>
<dbReference type="InterPro" id="IPR009451">
    <property type="entry name" value="Metamine_DH_Hvc"/>
</dbReference>
<keyword evidence="11" id="KW-1185">Reference proteome</keyword>
<organism evidence="10 11">
    <name type="scientific">Gimibacter soli</name>
    <dbReference type="NCBI Taxonomy" id="3024400"/>
    <lineage>
        <taxon>Bacteria</taxon>
        <taxon>Pseudomonadati</taxon>
        <taxon>Pseudomonadota</taxon>
        <taxon>Alphaproteobacteria</taxon>
        <taxon>Kordiimonadales</taxon>
        <taxon>Temperatibacteraceae</taxon>
        <taxon>Gimibacter</taxon>
    </lineage>
</organism>
<evidence type="ECO:0000256" key="6">
    <source>
        <dbReference type="ARBA" id="ARBA00022982"/>
    </source>
</evidence>
<name>A0AAF0BLG3_9PROT</name>
<keyword evidence="3" id="KW-0813">Transport</keyword>
<dbReference type="InterPro" id="IPR015943">
    <property type="entry name" value="WD40/YVTN_repeat-like_dom_sf"/>
</dbReference>
<evidence type="ECO:0000313" key="10">
    <source>
        <dbReference type="EMBL" id="WCL53400.1"/>
    </source>
</evidence>
<evidence type="ECO:0000256" key="1">
    <source>
        <dbReference type="ARBA" id="ARBA00004418"/>
    </source>
</evidence>
<evidence type="ECO:0000256" key="4">
    <source>
        <dbReference type="ARBA" id="ARBA00022729"/>
    </source>
</evidence>
<proteinExistence type="inferred from homology"/>
<evidence type="ECO:0000256" key="7">
    <source>
        <dbReference type="ARBA" id="ARBA00023002"/>
    </source>
</evidence>
<dbReference type="Pfam" id="PF06433">
    <property type="entry name" value="Me-amine-dh_H"/>
    <property type="match status" value="1"/>
</dbReference>